<sequence>MEESLWRHGRPPFQSDQLPVGERAGVVIVGAGLTGLVTACLLARTGHDVIVVDAHEPGALTTGGSTGKVSLLQGATLSAIADHHPEEVVRAYVAANEAGQRWLHDFLVINGVRFDERPAVSYAGSAESVARLEREFALGRSAGLSLERTRDTELPWQVEIALRLDGQLHVNTMSLIDALVDEVRAHGVRVVGGCTATAASAASGGLRVRTSHGDIMADRVIAATGTPFLSRGGHFARMEAKRSSLAAFRVPGEPMQGMYLSLDEPRRSLLSTTLAPAHSAGEDRLLLVGGAASIVGRARTLSERPDEVDAWTTARFPGATLLRRWWAQDYSTLDDAPYVGPLRPGERRILVATGFGKWGLANAAAAGLALTALVNGKGLAWAHTLYRRRGWPAPNVAQMLHTNAAVVAEMARGATRLLGGENEAAGAKDDARVELDGVKSVAHCTVGGVTHRVSAVCPHLGGIIAWNAEESTWDCPLHGSRFAPDGTRIEGPARNGLGAVDAGPRHVATPPAAPEA</sequence>
<dbReference type="EMBL" id="MPZN01000003">
    <property type="protein sequence ID" value="PPL20263.1"/>
    <property type="molecule type" value="Genomic_DNA"/>
</dbReference>
<evidence type="ECO:0000256" key="2">
    <source>
        <dbReference type="ARBA" id="ARBA00022723"/>
    </source>
</evidence>
<dbReference type="Gene3D" id="3.30.9.10">
    <property type="entry name" value="D-Amino Acid Oxidase, subunit A, domain 2"/>
    <property type="match status" value="1"/>
</dbReference>
<keyword evidence="8" id="KW-1185">Reference proteome</keyword>
<evidence type="ECO:0000256" key="4">
    <source>
        <dbReference type="ARBA" id="ARBA00023014"/>
    </source>
</evidence>
<protein>
    <recommendedName>
        <fullName evidence="6">Rieske domain-containing protein</fullName>
    </recommendedName>
</protein>
<dbReference type="Gene3D" id="3.50.50.60">
    <property type="entry name" value="FAD/NAD(P)-binding domain"/>
    <property type="match status" value="1"/>
</dbReference>
<keyword evidence="1" id="KW-0001">2Fe-2S</keyword>
<dbReference type="Pfam" id="PF00355">
    <property type="entry name" value="Rieske"/>
    <property type="match status" value="1"/>
</dbReference>
<dbReference type="PANTHER" id="PTHR13847">
    <property type="entry name" value="SARCOSINE DEHYDROGENASE-RELATED"/>
    <property type="match status" value="1"/>
</dbReference>
<dbReference type="InterPro" id="IPR006076">
    <property type="entry name" value="FAD-dep_OxRdtase"/>
</dbReference>
<dbReference type="SUPFAM" id="SSF51905">
    <property type="entry name" value="FAD/NAD(P)-binding domain"/>
    <property type="match status" value="1"/>
</dbReference>
<dbReference type="InterPro" id="IPR036188">
    <property type="entry name" value="FAD/NAD-bd_sf"/>
</dbReference>
<dbReference type="Proteomes" id="UP000237755">
    <property type="component" value="Unassembled WGS sequence"/>
</dbReference>
<evidence type="ECO:0000256" key="5">
    <source>
        <dbReference type="SAM" id="MobiDB-lite"/>
    </source>
</evidence>
<dbReference type="Pfam" id="PF01266">
    <property type="entry name" value="DAO"/>
    <property type="match status" value="1"/>
</dbReference>
<feature type="domain" description="Rieske" evidence="6">
    <location>
        <begin position="415"/>
        <end position="497"/>
    </location>
</feature>
<dbReference type="PANTHER" id="PTHR13847:SF274">
    <property type="entry name" value="RIESKE 2FE-2S IRON-SULFUR PROTEIN YHFW-RELATED"/>
    <property type="match status" value="1"/>
</dbReference>
<accession>A0ABX5AZA7</accession>
<evidence type="ECO:0000313" key="8">
    <source>
        <dbReference type="Proteomes" id="UP000237755"/>
    </source>
</evidence>
<proteinExistence type="predicted"/>
<evidence type="ECO:0000259" key="6">
    <source>
        <dbReference type="PROSITE" id="PS51296"/>
    </source>
</evidence>
<organism evidence="7 8">
    <name type="scientific">Microterricola pindariensis</name>
    <dbReference type="NCBI Taxonomy" id="478010"/>
    <lineage>
        <taxon>Bacteria</taxon>
        <taxon>Bacillati</taxon>
        <taxon>Actinomycetota</taxon>
        <taxon>Actinomycetes</taxon>
        <taxon>Micrococcales</taxon>
        <taxon>Microbacteriaceae</taxon>
        <taxon>Microterricola</taxon>
    </lineage>
</organism>
<dbReference type="PRINTS" id="PR00420">
    <property type="entry name" value="RNGMNOXGNASE"/>
</dbReference>
<dbReference type="InterPro" id="IPR017941">
    <property type="entry name" value="Rieske_2Fe-2S"/>
</dbReference>
<keyword evidence="3" id="KW-0408">Iron</keyword>
<name>A0ABX5AZA7_9MICO</name>
<gene>
    <name evidence="7" type="ORF">GY24_01585</name>
</gene>
<reference evidence="7 8" key="1">
    <citation type="journal article" date="2008" name="Int. J. Syst. Evol. Microbiol.">
        <title>Leifsonia pindariensis sp. nov., isolated from the Pindari glacier of the Indian Himalayas, and emended description of the genus Leifsonia.</title>
        <authorList>
            <person name="Reddy G.S."/>
            <person name="Prabagaran S.R."/>
            <person name="Shivaji S."/>
        </authorList>
    </citation>
    <scope>NUCLEOTIDE SEQUENCE [LARGE SCALE GENOMIC DNA]</scope>
    <source>
        <strain evidence="7 8">PON 10</strain>
    </source>
</reference>
<keyword evidence="4" id="KW-0411">Iron-sulfur</keyword>
<dbReference type="PROSITE" id="PS51296">
    <property type="entry name" value="RIESKE"/>
    <property type="match status" value="1"/>
</dbReference>
<evidence type="ECO:0000256" key="1">
    <source>
        <dbReference type="ARBA" id="ARBA00022714"/>
    </source>
</evidence>
<keyword evidence="2" id="KW-0479">Metal-binding</keyword>
<dbReference type="Gene3D" id="2.102.10.10">
    <property type="entry name" value="Rieske [2Fe-2S] iron-sulphur domain"/>
    <property type="match status" value="1"/>
</dbReference>
<evidence type="ECO:0000313" key="7">
    <source>
        <dbReference type="EMBL" id="PPL20263.1"/>
    </source>
</evidence>
<feature type="region of interest" description="Disordered" evidence="5">
    <location>
        <begin position="492"/>
        <end position="516"/>
    </location>
</feature>
<comment type="caution">
    <text evidence="7">The sequence shown here is derived from an EMBL/GenBank/DDBJ whole genome shotgun (WGS) entry which is preliminary data.</text>
</comment>
<dbReference type="InterPro" id="IPR036922">
    <property type="entry name" value="Rieske_2Fe-2S_sf"/>
</dbReference>
<dbReference type="SUPFAM" id="SSF50022">
    <property type="entry name" value="ISP domain"/>
    <property type="match status" value="1"/>
</dbReference>
<evidence type="ECO:0000256" key="3">
    <source>
        <dbReference type="ARBA" id="ARBA00023004"/>
    </source>
</evidence>